<comment type="caution">
    <text evidence="1">The sequence shown here is derived from an EMBL/GenBank/DDBJ whole genome shotgun (WGS) entry which is preliminary data.</text>
</comment>
<accession>A0AAV2AEY8</accession>
<dbReference type="EMBL" id="CAXIEN010000140">
    <property type="protein sequence ID" value="CAL1281118.1"/>
    <property type="molecule type" value="Genomic_DNA"/>
</dbReference>
<evidence type="ECO:0000313" key="1">
    <source>
        <dbReference type="EMBL" id="CAL1281118.1"/>
    </source>
</evidence>
<keyword evidence="2" id="KW-1185">Reference proteome</keyword>
<organism evidence="1 2">
    <name type="scientific">Larinioides sclopetarius</name>
    <dbReference type="NCBI Taxonomy" id="280406"/>
    <lineage>
        <taxon>Eukaryota</taxon>
        <taxon>Metazoa</taxon>
        <taxon>Ecdysozoa</taxon>
        <taxon>Arthropoda</taxon>
        <taxon>Chelicerata</taxon>
        <taxon>Arachnida</taxon>
        <taxon>Araneae</taxon>
        <taxon>Araneomorphae</taxon>
        <taxon>Entelegynae</taxon>
        <taxon>Araneoidea</taxon>
        <taxon>Araneidae</taxon>
        <taxon>Larinioides</taxon>
    </lineage>
</organism>
<reference evidence="1 2" key="1">
    <citation type="submission" date="2024-04" db="EMBL/GenBank/DDBJ databases">
        <authorList>
            <person name="Rising A."/>
            <person name="Reimegard J."/>
            <person name="Sonavane S."/>
            <person name="Akerstrom W."/>
            <person name="Nylinder S."/>
            <person name="Hedman E."/>
            <person name="Kallberg Y."/>
        </authorList>
    </citation>
    <scope>NUCLEOTIDE SEQUENCE [LARGE SCALE GENOMIC DNA]</scope>
</reference>
<protein>
    <submittedName>
        <fullName evidence="1">Uncharacterized protein</fullName>
    </submittedName>
</protein>
<evidence type="ECO:0000313" key="2">
    <source>
        <dbReference type="Proteomes" id="UP001497382"/>
    </source>
</evidence>
<gene>
    <name evidence="1" type="ORF">LARSCL_LOCUS11377</name>
</gene>
<sequence>MTQQYLLTGSSASGIIKNKPKVRSLEYKKVKNLLSKNNLSQFNCQENKI</sequence>
<dbReference type="Proteomes" id="UP001497382">
    <property type="component" value="Unassembled WGS sequence"/>
</dbReference>
<name>A0AAV2AEY8_9ARAC</name>
<dbReference type="AlphaFoldDB" id="A0AAV2AEY8"/>
<proteinExistence type="predicted"/>